<keyword evidence="1" id="KW-0812">Transmembrane</keyword>
<keyword evidence="1" id="KW-0472">Membrane</keyword>
<dbReference type="EMBL" id="JADBJN010000001">
    <property type="protein sequence ID" value="KAG5681681.1"/>
    <property type="molecule type" value="Genomic_DNA"/>
</dbReference>
<keyword evidence="2" id="KW-0732">Signal</keyword>
<protein>
    <submittedName>
        <fullName evidence="3">Uncharacterized protein</fullName>
    </submittedName>
</protein>
<evidence type="ECO:0000256" key="1">
    <source>
        <dbReference type="SAM" id="Phobius"/>
    </source>
</evidence>
<comment type="caution">
    <text evidence="3">The sequence shown here is derived from an EMBL/GenBank/DDBJ whole genome shotgun (WGS) entry which is preliminary data.</text>
</comment>
<organism evidence="3 4">
    <name type="scientific">Polypedilum vanderplanki</name>
    <name type="common">Sleeping chironomid midge</name>
    <dbReference type="NCBI Taxonomy" id="319348"/>
    <lineage>
        <taxon>Eukaryota</taxon>
        <taxon>Metazoa</taxon>
        <taxon>Ecdysozoa</taxon>
        <taxon>Arthropoda</taxon>
        <taxon>Hexapoda</taxon>
        <taxon>Insecta</taxon>
        <taxon>Pterygota</taxon>
        <taxon>Neoptera</taxon>
        <taxon>Endopterygota</taxon>
        <taxon>Diptera</taxon>
        <taxon>Nematocera</taxon>
        <taxon>Chironomoidea</taxon>
        <taxon>Chironomidae</taxon>
        <taxon>Chironominae</taxon>
        <taxon>Polypedilum</taxon>
        <taxon>Polypedilum</taxon>
    </lineage>
</organism>
<keyword evidence="1" id="KW-1133">Transmembrane helix</keyword>
<feature type="chain" id="PRO_5039939405" evidence="2">
    <location>
        <begin position="20"/>
        <end position="104"/>
    </location>
</feature>
<evidence type="ECO:0000256" key="2">
    <source>
        <dbReference type="SAM" id="SignalP"/>
    </source>
</evidence>
<dbReference type="Proteomes" id="UP001107558">
    <property type="component" value="Chromosome 1"/>
</dbReference>
<feature type="signal peptide" evidence="2">
    <location>
        <begin position="1"/>
        <end position="19"/>
    </location>
</feature>
<proteinExistence type="predicted"/>
<name>A0A9J6CHK4_POLVA</name>
<evidence type="ECO:0000313" key="4">
    <source>
        <dbReference type="Proteomes" id="UP001107558"/>
    </source>
</evidence>
<gene>
    <name evidence="3" type="ORF">PVAND_011094</name>
</gene>
<accession>A0A9J6CHK4</accession>
<feature type="transmembrane region" description="Helical" evidence="1">
    <location>
        <begin position="66"/>
        <end position="89"/>
    </location>
</feature>
<dbReference type="AlphaFoldDB" id="A0A9J6CHK4"/>
<sequence length="104" mass="11586">MKFLIKVIIVLIISVIVECVEEIDSANEIEVQVQHIDSLLSGSYQDKIMGEADFSSHIGCLTPARYAMILFFATIGIVSIAFYSVFILIKFRFNITKKGHAGSQ</sequence>
<keyword evidence="4" id="KW-1185">Reference proteome</keyword>
<evidence type="ECO:0000313" key="3">
    <source>
        <dbReference type="EMBL" id="KAG5681681.1"/>
    </source>
</evidence>
<reference evidence="3" key="1">
    <citation type="submission" date="2021-03" db="EMBL/GenBank/DDBJ databases">
        <title>Chromosome level genome of the anhydrobiotic midge Polypedilum vanderplanki.</title>
        <authorList>
            <person name="Yoshida Y."/>
            <person name="Kikawada T."/>
            <person name="Gusev O."/>
        </authorList>
    </citation>
    <scope>NUCLEOTIDE SEQUENCE</scope>
    <source>
        <strain evidence="3">NIAS01</strain>
        <tissue evidence="3">Whole body or cell culture</tissue>
    </source>
</reference>